<dbReference type="AlphaFoldDB" id="A0A0E3NHJ8"/>
<proteinExistence type="predicted"/>
<dbReference type="PATRIC" id="fig|1434121.4.peg.1166"/>
<reference evidence="2 3" key="1">
    <citation type="submission" date="2014-07" db="EMBL/GenBank/DDBJ databases">
        <title>Methanogenic archaea and the global carbon cycle.</title>
        <authorList>
            <person name="Henriksen J.R."/>
            <person name="Luke J."/>
            <person name="Reinhart S."/>
            <person name="Benedict M.N."/>
            <person name="Youngblut N.D."/>
            <person name="Metcalf M.E."/>
            <person name="Whitaker R.J."/>
            <person name="Metcalf W.W."/>
        </authorList>
    </citation>
    <scope>NUCLEOTIDE SEQUENCE [LARGE SCALE GENOMIC DNA]</scope>
    <source>
        <strain evidence="2 3">CHTI-55</strain>
    </source>
</reference>
<feature type="coiled-coil region" evidence="1">
    <location>
        <begin position="23"/>
        <end position="54"/>
    </location>
</feature>
<dbReference type="RefSeq" id="WP_148704392.1">
    <property type="nucleotide sequence ID" value="NZ_CP009502.1"/>
</dbReference>
<gene>
    <name evidence="2" type="ORF">MSTHC_0922</name>
</gene>
<evidence type="ECO:0000256" key="1">
    <source>
        <dbReference type="SAM" id="Coils"/>
    </source>
</evidence>
<accession>A0A0E3NHJ8</accession>
<dbReference type="Proteomes" id="UP000056925">
    <property type="component" value="Chromosome"/>
</dbReference>
<evidence type="ECO:0000313" key="3">
    <source>
        <dbReference type="Proteomes" id="UP000056925"/>
    </source>
</evidence>
<evidence type="ECO:0000313" key="2">
    <source>
        <dbReference type="EMBL" id="AKB15240.1"/>
    </source>
</evidence>
<sequence>MLLETHDVDIRESHRENVGYSGIPVLKARIGEKEQQIENLRTELKSQMDLLAEQLHTEDRSDELSNFF</sequence>
<dbReference type="EMBL" id="CP009502">
    <property type="protein sequence ID" value="AKB15240.1"/>
    <property type="molecule type" value="Genomic_DNA"/>
</dbReference>
<dbReference type="GeneID" id="41602229"/>
<organism evidence="2 3">
    <name type="scientific">Methanosarcina thermophila CHTI-55</name>
    <dbReference type="NCBI Taxonomy" id="1434121"/>
    <lineage>
        <taxon>Archaea</taxon>
        <taxon>Methanobacteriati</taxon>
        <taxon>Methanobacteriota</taxon>
        <taxon>Stenosarchaea group</taxon>
        <taxon>Methanomicrobia</taxon>
        <taxon>Methanosarcinales</taxon>
        <taxon>Methanosarcinaceae</taxon>
        <taxon>Methanosarcina</taxon>
    </lineage>
</organism>
<protein>
    <submittedName>
        <fullName evidence="2">Uncharacterized protein</fullName>
    </submittedName>
</protein>
<dbReference type="KEGG" id="mthe:MSTHC_0922"/>
<dbReference type="HOGENOM" id="CLU_2784174_0_0_2"/>
<keyword evidence="1" id="KW-0175">Coiled coil</keyword>
<name>A0A0E3NHJ8_METTE</name>